<comment type="caution">
    <text evidence="5">The sequence shown here is derived from an EMBL/GenBank/DDBJ whole genome shotgun (WGS) entry which is preliminary data.</text>
</comment>
<reference evidence="5 6" key="1">
    <citation type="submission" date="2021-03" db="EMBL/GenBank/DDBJ databases">
        <title>Whole genome sequence of Jiella sp. MQZ13P-4.</title>
        <authorList>
            <person name="Tuo L."/>
        </authorList>
    </citation>
    <scope>NUCLEOTIDE SEQUENCE [LARGE SCALE GENOMIC DNA]</scope>
    <source>
        <strain evidence="5 6">MQZ13P-4</strain>
    </source>
</reference>
<proteinExistence type="predicted"/>
<protein>
    <submittedName>
        <fullName evidence="5">Glycosyltransferase family 4 protein</fullName>
    </submittedName>
</protein>
<dbReference type="InterPro" id="IPR001296">
    <property type="entry name" value="Glyco_trans_1"/>
</dbReference>
<dbReference type="PANTHER" id="PTHR12526">
    <property type="entry name" value="GLYCOSYLTRANSFERASE"/>
    <property type="match status" value="1"/>
</dbReference>
<keyword evidence="2" id="KW-0808">Transferase</keyword>
<name>A0ABS3J057_9HYPH</name>
<dbReference type="Proteomes" id="UP000664288">
    <property type="component" value="Unassembled WGS sequence"/>
</dbReference>
<dbReference type="Pfam" id="PF00534">
    <property type="entry name" value="Glycos_transf_1"/>
    <property type="match status" value="1"/>
</dbReference>
<accession>A0ABS3J057</accession>
<evidence type="ECO:0000259" key="4">
    <source>
        <dbReference type="Pfam" id="PF13579"/>
    </source>
</evidence>
<dbReference type="SUPFAM" id="SSF53756">
    <property type="entry name" value="UDP-Glycosyltransferase/glycogen phosphorylase"/>
    <property type="match status" value="1"/>
</dbReference>
<keyword evidence="6" id="KW-1185">Reference proteome</keyword>
<evidence type="ECO:0000256" key="2">
    <source>
        <dbReference type="ARBA" id="ARBA00022679"/>
    </source>
</evidence>
<feature type="domain" description="Glycosyl transferase family 1" evidence="3">
    <location>
        <begin position="151"/>
        <end position="303"/>
    </location>
</feature>
<keyword evidence="1" id="KW-0328">Glycosyltransferase</keyword>
<dbReference type="CDD" id="cd03801">
    <property type="entry name" value="GT4_PimA-like"/>
    <property type="match status" value="1"/>
</dbReference>
<dbReference type="PANTHER" id="PTHR12526:SF510">
    <property type="entry name" value="D-INOSITOL 3-PHOSPHATE GLYCOSYLTRANSFERASE"/>
    <property type="match status" value="1"/>
</dbReference>
<dbReference type="InterPro" id="IPR028098">
    <property type="entry name" value="Glyco_trans_4-like_N"/>
</dbReference>
<evidence type="ECO:0000259" key="3">
    <source>
        <dbReference type="Pfam" id="PF00534"/>
    </source>
</evidence>
<dbReference type="EMBL" id="JAFMPY010000004">
    <property type="protein sequence ID" value="MBO0903048.1"/>
    <property type="molecule type" value="Genomic_DNA"/>
</dbReference>
<organism evidence="5 6">
    <name type="scientific">Jiella sonneratiae</name>
    <dbReference type="NCBI Taxonomy" id="2816856"/>
    <lineage>
        <taxon>Bacteria</taxon>
        <taxon>Pseudomonadati</taxon>
        <taxon>Pseudomonadota</taxon>
        <taxon>Alphaproteobacteria</taxon>
        <taxon>Hyphomicrobiales</taxon>
        <taxon>Aurantimonadaceae</taxon>
        <taxon>Jiella</taxon>
    </lineage>
</organism>
<evidence type="ECO:0000313" key="5">
    <source>
        <dbReference type="EMBL" id="MBO0903048.1"/>
    </source>
</evidence>
<gene>
    <name evidence="5" type="ORF">J1C47_05300</name>
</gene>
<evidence type="ECO:0000313" key="6">
    <source>
        <dbReference type="Proteomes" id="UP000664288"/>
    </source>
</evidence>
<dbReference type="Gene3D" id="3.40.50.2000">
    <property type="entry name" value="Glycogen Phosphorylase B"/>
    <property type="match status" value="2"/>
</dbReference>
<evidence type="ECO:0000256" key="1">
    <source>
        <dbReference type="ARBA" id="ARBA00022676"/>
    </source>
</evidence>
<feature type="domain" description="Glycosyltransferase subfamily 4-like N-terminal" evidence="4">
    <location>
        <begin position="4"/>
        <end position="131"/>
    </location>
</feature>
<dbReference type="Pfam" id="PF13579">
    <property type="entry name" value="Glyco_trans_4_4"/>
    <property type="match status" value="1"/>
</dbReference>
<sequence>MGELRRLGLTVDHLRLPAGFPRPSPAERAETAAAFAALADGSHVLVDGLAFGAIPEIAEEEHGRLRLAALVHHPLCLETGLSATLAAALEASERAALRCAASVVVTSAATGETLRQRFGVPADRLTVAPPGTDKPAMPKEWPAGPKGSAGVPLLLSIGTLIPRKDHATLVAALATIADLDWRCRIVGSKTADPQTAAALERQVAACGLSGRVELVGALADVAGEYPAADVFVLASRYEGYGMVFAEALAHGLPVVFCADGAPRDLVPEAAGRRFSPGDAAALADGLRTLLVDEDARRRAGEAAFAAGQALPGWDETGRRVAAALGGLGR</sequence>